<dbReference type="Pfam" id="PF02604">
    <property type="entry name" value="PhdYeFM_antitox"/>
    <property type="match status" value="1"/>
</dbReference>
<evidence type="ECO:0000313" key="3">
    <source>
        <dbReference type="EMBL" id="MFB9261413.1"/>
    </source>
</evidence>
<protein>
    <recommendedName>
        <fullName evidence="2">Antitoxin</fullName>
    </recommendedName>
</protein>
<comment type="caution">
    <text evidence="3">The sequence shown here is derived from an EMBL/GenBank/DDBJ whole genome shotgun (WGS) entry which is preliminary data.</text>
</comment>
<dbReference type="EMBL" id="JBHMDY010000032">
    <property type="protein sequence ID" value="MFB9261413.1"/>
    <property type="molecule type" value="Genomic_DNA"/>
</dbReference>
<reference evidence="3 4" key="1">
    <citation type="submission" date="2024-09" db="EMBL/GenBank/DDBJ databases">
        <authorList>
            <person name="Sun Q."/>
            <person name="Mori K."/>
        </authorList>
    </citation>
    <scope>NUCLEOTIDE SEQUENCE [LARGE SCALE GENOMIC DNA]</scope>
    <source>
        <strain evidence="3 4">CCM 7659</strain>
    </source>
</reference>
<dbReference type="InterPro" id="IPR036165">
    <property type="entry name" value="YefM-like_sf"/>
</dbReference>
<evidence type="ECO:0000313" key="4">
    <source>
        <dbReference type="Proteomes" id="UP001589700"/>
    </source>
</evidence>
<sequence>MTVSEVRANFDALLAELESTRDPVTITDHGRPVAVLSAATPSARAECPIAD</sequence>
<dbReference type="Proteomes" id="UP001589700">
    <property type="component" value="Unassembled WGS sequence"/>
</dbReference>
<accession>A0ABV5JUG4</accession>
<name>A0ABV5JUG4_9ACTN</name>
<dbReference type="SUPFAM" id="SSF143120">
    <property type="entry name" value="YefM-like"/>
    <property type="match status" value="1"/>
</dbReference>
<gene>
    <name evidence="3" type="ORF">ACFFVD_16650</name>
</gene>
<evidence type="ECO:0000256" key="2">
    <source>
        <dbReference type="RuleBase" id="RU362080"/>
    </source>
</evidence>
<keyword evidence="4" id="KW-1185">Reference proteome</keyword>
<evidence type="ECO:0000256" key="1">
    <source>
        <dbReference type="ARBA" id="ARBA00009981"/>
    </source>
</evidence>
<dbReference type="Gene3D" id="3.40.1620.10">
    <property type="entry name" value="YefM-like domain"/>
    <property type="match status" value="1"/>
</dbReference>
<dbReference type="RefSeq" id="WP_182633377.1">
    <property type="nucleotide sequence ID" value="NZ_JAALDM010000280.1"/>
</dbReference>
<dbReference type="NCBIfam" id="TIGR01552">
    <property type="entry name" value="phd_fam"/>
    <property type="match status" value="1"/>
</dbReference>
<comment type="similarity">
    <text evidence="1 2">Belongs to the phD/YefM antitoxin family.</text>
</comment>
<organism evidence="3 4">
    <name type="scientific">Dietzia aerolata</name>
    <dbReference type="NCBI Taxonomy" id="595984"/>
    <lineage>
        <taxon>Bacteria</taxon>
        <taxon>Bacillati</taxon>
        <taxon>Actinomycetota</taxon>
        <taxon>Actinomycetes</taxon>
        <taxon>Mycobacteriales</taxon>
        <taxon>Dietziaceae</taxon>
        <taxon>Dietzia</taxon>
    </lineage>
</organism>
<comment type="function">
    <text evidence="2">Antitoxin component of a type II toxin-antitoxin (TA) system.</text>
</comment>
<dbReference type="InterPro" id="IPR006442">
    <property type="entry name" value="Antitoxin_Phd/YefM"/>
</dbReference>
<proteinExistence type="inferred from homology"/>